<dbReference type="CDD" id="cd11386">
    <property type="entry name" value="MCP_signal"/>
    <property type="match status" value="1"/>
</dbReference>
<comment type="similarity">
    <text evidence="3">Belongs to the methyl-accepting chemotaxis (MCP) protein family.</text>
</comment>
<proteinExistence type="inferred from homology"/>
<dbReference type="InterPro" id="IPR047347">
    <property type="entry name" value="YvaQ-like_sensor"/>
</dbReference>
<keyword evidence="6" id="KW-0472">Membrane</keyword>
<dbReference type="FunFam" id="1.10.287.950:FF:000001">
    <property type="entry name" value="Methyl-accepting chemotaxis sensory transducer"/>
    <property type="match status" value="1"/>
</dbReference>
<dbReference type="InterPro" id="IPR003660">
    <property type="entry name" value="HAMP_dom"/>
</dbReference>
<evidence type="ECO:0000256" key="5">
    <source>
        <dbReference type="SAM" id="MobiDB-lite"/>
    </source>
</evidence>
<feature type="domain" description="HAMP" evidence="8">
    <location>
        <begin position="213"/>
        <end position="265"/>
    </location>
</feature>
<comment type="caution">
    <text evidence="9">The sequence shown here is derived from an EMBL/GenBank/DDBJ whole genome shotgun (WGS) entry which is preliminary data.</text>
</comment>
<dbReference type="Pfam" id="PF00015">
    <property type="entry name" value="MCPsignal"/>
    <property type="match status" value="1"/>
</dbReference>
<dbReference type="Proteomes" id="UP000237839">
    <property type="component" value="Unassembled WGS sequence"/>
</dbReference>
<dbReference type="RefSeq" id="WP_105531020.1">
    <property type="nucleotide sequence ID" value="NZ_PUGF01000004.1"/>
</dbReference>
<dbReference type="GO" id="GO:0004888">
    <property type="term" value="F:transmembrane signaling receptor activity"/>
    <property type="evidence" value="ECO:0007669"/>
    <property type="project" value="InterPro"/>
</dbReference>
<evidence type="ECO:0000256" key="6">
    <source>
        <dbReference type="SAM" id="Phobius"/>
    </source>
</evidence>
<dbReference type="GO" id="GO:0006935">
    <property type="term" value="P:chemotaxis"/>
    <property type="evidence" value="ECO:0007669"/>
    <property type="project" value="InterPro"/>
</dbReference>
<evidence type="ECO:0000256" key="2">
    <source>
        <dbReference type="ARBA" id="ARBA00022481"/>
    </source>
</evidence>
<dbReference type="InterPro" id="IPR024478">
    <property type="entry name" value="HlyB_4HB_MCP"/>
</dbReference>
<reference evidence="9 10" key="1">
    <citation type="submission" date="2018-02" db="EMBL/GenBank/DDBJ databases">
        <title>Solimicrobium silvestre gen. nov., sp. nov., isolated from alpine forest soil.</title>
        <authorList>
            <person name="Margesin R."/>
            <person name="Albuquerque L."/>
            <person name="Zhang D.-C."/>
            <person name="Froufe H.J.C."/>
            <person name="Severino R."/>
            <person name="Roxo I."/>
            <person name="Egas C."/>
            <person name="Da Costa M.S."/>
        </authorList>
    </citation>
    <scope>NUCLEOTIDE SEQUENCE [LARGE SCALE GENOMIC DNA]</scope>
    <source>
        <strain evidence="9 10">S20-91</strain>
    </source>
</reference>
<dbReference type="Pfam" id="PF00672">
    <property type="entry name" value="HAMP"/>
    <property type="match status" value="1"/>
</dbReference>
<accession>A0A2S9H2T6</accession>
<dbReference type="CDD" id="cd19411">
    <property type="entry name" value="MCP2201-like_sensor"/>
    <property type="match status" value="1"/>
</dbReference>
<dbReference type="PANTHER" id="PTHR43531:SF14">
    <property type="entry name" value="METHYL-ACCEPTING CHEMOTAXIS PROTEIN I-RELATED"/>
    <property type="match status" value="1"/>
</dbReference>
<dbReference type="SMART" id="SM00304">
    <property type="entry name" value="HAMP"/>
    <property type="match status" value="1"/>
</dbReference>
<dbReference type="EMBL" id="PUGF01000004">
    <property type="protein sequence ID" value="PRC94176.1"/>
    <property type="molecule type" value="Genomic_DNA"/>
</dbReference>
<evidence type="ECO:0000256" key="1">
    <source>
        <dbReference type="ARBA" id="ARBA00004370"/>
    </source>
</evidence>
<dbReference type="GO" id="GO:0005886">
    <property type="term" value="C:plasma membrane"/>
    <property type="evidence" value="ECO:0007669"/>
    <property type="project" value="TreeGrafter"/>
</dbReference>
<dbReference type="GO" id="GO:0007165">
    <property type="term" value="P:signal transduction"/>
    <property type="evidence" value="ECO:0007669"/>
    <property type="project" value="UniProtKB-KW"/>
</dbReference>
<dbReference type="InterPro" id="IPR004090">
    <property type="entry name" value="Chemotax_Me-accpt_rcpt"/>
</dbReference>
<evidence type="ECO:0000313" key="9">
    <source>
        <dbReference type="EMBL" id="PRC94176.1"/>
    </source>
</evidence>
<gene>
    <name evidence="9" type="ORF">S2091_1349</name>
</gene>
<dbReference type="PRINTS" id="PR00260">
    <property type="entry name" value="CHEMTRNSDUCR"/>
</dbReference>
<feature type="region of interest" description="Disordered" evidence="5">
    <location>
        <begin position="558"/>
        <end position="580"/>
    </location>
</feature>
<dbReference type="SMART" id="SM00283">
    <property type="entry name" value="MA"/>
    <property type="match status" value="1"/>
</dbReference>
<feature type="compositionally biased region" description="Low complexity" evidence="5">
    <location>
        <begin position="558"/>
        <end position="572"/>
    </location>
</feature>
<keyword evidence="6" id="KW-1133">Transmembrane helix</keyword>
<dbReference type="OrthoDB" id="9763018at2"/>
<keyword evidence="4" id="KW-0807">Transducer</keyword>
<feature type="transmembrane region" description="Helical" evidence="6">
    <location>
        <begin position="192"/>
        <end position="211"/>
    </location>
</feature>
<keyword evidence="2" id="KW-0488">Methylation</keyword>
<protein>
    <submittedName>
        <fullName evidence="9">Methyl-accepting chemotaxis protein (MCP) signaling domain</fullName>
    </submittedName>
</protein>
<evidence type="ECO:0000256" key="4">
    <source>
        <dbReference type="PROSITE-ProRule" id="PRU00284"/>
    </source>
</evidence>
<evidence type="ECO:0000259" key="8">
    <source>
        <dbReference type="PROSITE" id="PS50885"/>
    </source>
</evidence>
<dbReference type="InterPro" id="IPR004089">
    <property type="entry name" value="MCPsignal_dom"/>
</dbReference>
<dbReference type="PROSITE" id="PS50885">
    <property type="entry name" value="HAMP"/>
    <property type="match status" value="1"/>
</dbReference>
<dbReference type="Pfam" id="PF12729">
    <property type="entry name" value="4HB_MCP_1"/>
    <property type="match status" value="1"/>
</dbReference>
<feature type="domain" description="Methyl-accepting transducer" evidence="7">
    <location>
        <begin position="270"/>
        <end position="499"/>
    </location>
</feature>
<evidence type="ECO:0000256" key="3">
    <source>
        <dbReference type="ARBA" id="ARBA00029447"/>
    </source>
</evidence>
<comment type="subcellular location">
    <subcellularLocation>
        <location evidence="1">Membrane</location>
    </subcellularLocation>
</comment>
<dbReference type="SUPFAM" id="SSF58104">
    <property type="entry name" value="Methyl-accepting chemotaxis protein (MCP) signaling domain"/>
    <property type="match status" value="1"/>
</dbReference>
<dbReference type="Gene3D" id="1.10.287.950">
    <property type="entry name" value="Methyl-accepting chemotaxis protein"/>
    <property type="match status" value="1"/>
</dbReference>
<dbReference type="PANTHER" id="PTHR43531">
    <property type="entry name" value="PROTEIN ICFG"/>
    <property type="match status" value="1"/>
</dbReference>
<sequence>MLSFKDLKISSKLLVSASLSVFLAILVGVFSITQLAKVNQATDDLGNNWMPSAVSILQVKANMASYRAQELEHVLAKDEAGKAKYEQRLETYLSNAKKNRDIYEKLLTFPDEKAKFAEYLTLWDQYLAVHSKIIALSNQNKIDEAMVLMGTESSQANSKMIQLVNDMADINTNAGARSYTDSVQTYQSSRTWIIGLLLVSVAVNLVFSIWINRLISIPMQEALQVAQTVASGDLTSHIVVSSKDETGHLLQALHDMNAHLNEVMGEVRASSETIAVATSQIAAGNMDLSQRTERQAGSLEETAASTEELTSTVKQNLDNARQANQFSIAASEVAVRGGKVVSDVVSTMGEIDASARKIVDIIGVIDGIAFQTNILALNAAVEAARAGEQGRGFAVVASEVRNLAQRSASAAKEIKELIGNSVEKVQEGSRLVNHAGSTMEEVVSSIQKVTTIMADITIASQEQSSGVQQVNDAIMQMDQVTQQNAALVEEAAAAASSMEQQTSVLNKLVGQFKLSGGGGRVAARATTVASPKKVTATVRPVVKVPNKPAAMARLVANKNAAAPATSSAASKADPGDWEEF</sequence>
<dbReference type="CDD" id="cd06225">
    <property type="entry name" value="HAMP"/>
    <property type="match status" value="1"/>
</dbReference>
<evidence type="ECO:0000259" key="7">
    <source>
        <dbReference type="PROSITE" id="PS50111"/>
    </source>
</evidence>
<dbReference type="InterPro" id="IPR051310">
    <property type="entry name" value="MCP_chemotaxis"/>
</dbReference>
<keyword evidence="6" id="KW-0812">Transmembrane</keyword>
<keyword evidence="10" id="KW-1185">Reference proteome</keyword>
<organism evidence="9 10">
    <name type="scientific">Solimicrobium silvestre</name>
    <dbReference type="NCBI Taxonomy" id="2099400"/>
    <lineage>
        <taxon>Bacteria</taxon>
        <taxon>Pseudomonadati</taxon>
        <taxon>Pseudomonadota</taxon>
        <taxon>Betaproteobacteria</taxon>
        <taxon>Burkholderiales</taxon>
        <taxon>Oxalobacteraceae</taxon>
        <taxon>Solimicrobium</taxon>
    </lineage>
</organism>
<dbReference type="AlphaFoldDB" id="A0A2S9H2T6"/>
<evidence type="ECO:0000313" key="10">
    <source>
        <dbReference type="Proteomes" id="UP000237839"/>
    </source>
</evidence>
<dbReference type="PROSITE" id="PS50111">
    <property type="entry name" value="CHEMOTAXIS_TRANSDUC_2"/>
    <property type="match status" value="1"/>
</dbReference>
<name>A0A2S9H2T6_9BURK</name>